<dbReference type="KEGG" id="mhu:Mhun_2872"/>
<dbReference type="EMBL" id="CP000254">
    <property type="protein sequence ID" value="ABD42564.1"/>
    <property type="molecule type" value="Genomic_DNA"/>
</dbReference>
<dbReference type="EnsemblBacteria" id="ABD42564">
    <property type="protein sequence ID" value="ABD42564"/>
    <property type="gene ID" value="Mhun_2872"/>
</dbReference>
<dbReference type="GeneID" id="3923829"/>
<accession>Q2FS45</accession>
<evidence type="ECO:0000256" key="1">
    <source>
        <dbReference type="SAM" id="MobiDB-lite"/>
    </source>
</evidence>
<reference evidence="3" key="1">
    <citation type="journal article" date="2016" name="Stand. Genomic Sci.">
        <title>Complete genome sequence of Methanospirillum hungatei type strain JF1.</title>
        <authorList>
            <person name="Gunsalus R.P."/>
            <person name="Cook L.E."/>
            <person name="Crable B."/>
            <person name="Rohlin L."/>
            <person name="McDonald E."/>
            <person name="Mouttaki H."/>
            <person name="Sieber J.R."/>
            <person name="Poweleit N."/>
            <person name="Zhou H."/>
            <person name="Lapidus A.L."/>
            <person name="Daligault H.E."/>
            <person name="Land M."/>
            <person name="Gilna P."/>
            <person name="Ivanova N."/>
            <person name="Kyrpides N."/>
            <person name="Culley D.E."/>
            <person name="McInerney M.J."/>
        </authorList>
    </citation>
    <scope>NUCLEOTIDE SEQUENCE [LARGE SCALE GENOMIC DNA]</scope>
    <source>
        <strain evidence="3">ATCC 27890 / DSM 864 / NBRC 100397 / JF-1</strain>
    </source>
</reference>
<gene>
    <name evidence="2" type="ordered locus">Mhun_2872</name>
</gene>
<name>Q2FS45_METHJ</name>
<evidence type="ECO:0000313" key="3">
    <source>
        <dbReference type="Proteomes" id="UP000001941"/>
    </source>
</evidence>
<dbReference type="Proteomes" id="UP000001941">
    <property type="component" value="Chromosome"/>
</dbReference>
<feature type="region of interest" description="Disordered" evidence="1">
    <location>
        <begin position="113"/>
        <end position="134"/>
    </location>
</feature>
<dbReference type="InParanoid" id="Q2FS45"/>
<dbReference type="RefSeq" id="WP_011449817.1">
    <property type="nucleotide sequence ID" value="NC_007796.1"/>
</dbReference>
<keyword evidence="3" id="KW-1185">Reference proteome</keyword>
<evidence type="ECO:0000313" key="2">
    <source>
        <dbReference type="EMBL" id="ABD42564.1"/>
    </source>
</evidence>
<dbReference type="AlphaFoldDB" id="Q2FS45"/>
<protein>
    <submittedName>
        <fullName evidence="2">Uncharacterized protein</fullName>
    </submittedName>
</protein>
<dbReference type="HOGENOM" id="CLU_1674010_0_0_2"/>
<dbReference type="STRING" id="323259.Mhun_2872"/>
<dbReference type="PROSITE" id="PS51257">
    <property type="entry name" value="PROKAR_LIPOPROTEIN"/>
    <property type="match status" value="1"/>
</dbReference>
<dbReference type="OrthoDB" id="117506at2157"/>
<organism evidence="2 3">
    <name type="scientific">Methanospirillum hungatei JF-1 (strain ATCC 27890 / DSM 864 / NBRC 100397 / JF-1)</name>
    <dbReference type="NCBI Taxonomy" id="323259"/>
    <lineage>
        <taxon>Archaea</taxon>
        <taxon>Methanobacteriati</taxon>
        <taxon>Methanobacteriota</taxon>
        <taxon>Stenosarchaea group</taxon>
        <taxon>Methanomicrobia</taxon>
        <taxon>Methanomicrobiales</taxon>
        <taxon>Methanospirillaceae</taxon>
        <taxon>Methanospirillum</taxon>
    </lineage>
</organism>
<proteinExistence type="predicted"/>
<sequence>MIRKQWKIVFLILAVIASCGFCYAATEPTTMTMIPKIGTSEPYDDEKFLILVTPVITGLSDRNLNSSERIDVQSAYYSATAMKVSPEFYPVAFNVTKLLFYLVSSSEANEELGKSSGLATHNKDTRNSLKAQADADEDAAEEAWRGLIMLYPNSTLF</sequence>